<dbReference type="EMBL" id="FNBH01000003">
    <property type="protein sequence ID" value="SDG26725.1"/>
    <property type="molecule type" value="Genomic_DNA"/>
</dbReference>
<sequence length="328" mass="37880">MKKHFLLFAVLLCFLSCKKGVKKIATVNKQEITVDTTSTEKKNLSDFHIFDLYSIENAGKYDIFVSMSDIYNDSLAIPEDIIQNQKTKTFAELKHFELTGIYREKLLKGTSLSETDTLFLYNYKEAKLQKFPIRDLRSVANLNLYTSEGEDISNYDYMIGFELNEPETSDRSVMDKTNNSLVYFGQESPFSGEKVVPVHWKKTSIDQFPLSLKNQRNLGDTYSAKFENLTYYLQDYKGEYGISKRQLAVVKDNKVIFEKTYTTGEGAELSPLNFINNNEYNDWQWTGRLFKNKPPVVFGFVSESFGCPSITFLDSSYPDIYTDCDNRH</sequence>
<dbReference type="STRING" id="454006.SAMN05421825_3089"/>
<keyword evidence="2" id="KW-1185">Reference proteome</keyword>
<dbReference type="Proteomes" id="UP000199203">
    <property type="component" value="Unassembled WGS sequence"/>
</dbReference>
<dbReference type="AlphaFoldDB" id="A0A1G7SUK7"/>
<protein>
    <submittedName>
        <fullName evidence="1">Uncharacterized protein</fullName>
    </submittedName>
</protein>
<proteinExistence type="predicted"/>
<name>A0A1G7SUK7_9FLAO</name>
<evidence type="ECO:0000313" key="1">
    <source>
        <dbReference type="EMBL" id="SDG26725.1"/>
    </source>
</evidence>
<reference evidence="2" key="1">
    <citation type="submission" date="2016-10" db="EMBL/GenBank/DDBJ databases">
        <authorList>
            <person name="Varghese N."/>
            <person name="Submissions S."/>
        </authorList>
    </citation>
    <scope>NUCLEOTIDE SEQUENCE [LARGE SCALE GENOMIC DNA]</scope>
    <source>
        <strain evidence="2">DSM 19684</strain>
    </source>
</reference>
<gene>
    <name evidence="1" type="ORF">SAMN05421825_3089</name>
</gene>
<evidence type="ECO:0000313" key="2">
    <source>
        <dbReference type="Proteomes" id="UP000199203"/>
    </source>
</evidence>
<organism evidence="1 2">
    <name type="scientific">Epilithonimonas hungarica</name>
    <dbReference type="NCBI Taxonomy" id="454006"/>
    <lineage>
        <taxon>Bacteria</taxon>
        <taxon>Pseudomonadati</taxon>
        <taxon>Bacteroidota</taxon>
        <taxon>Flavobacteriia</taxon>
        <taxon>Flavobacteriales</taxon>
        <taxon>Weeksellaceae</taxon>
        <taxon>Chryseobacterium group</taxon>
        <taxon>Epilithonimonas</taxon>
    </lineage>
</organism>
<accession>A0A1G7SUK7</accession>